<accession>A0AA40BF18</accession>
<gene>
    <name evidence="2" type="ORF">B0T26DRAFT_745126</name>
</gene>
<dbReference type="EMBL" id="JAUIRO010000001">
    <property type="protein sequence ID" value="KAK0733032.1"/>
    <property type="molecule type" value="Genomic_DNA"/>
</dbReference>
<feature type="compositionally biased region" description="Basic residues" evidence="1">
    <location>
        <begin position="137"/>
        <end position="148"/>
    </location>
</feature>
<evidence type="ECO:0000256" key="1">
    <source>
        <dbReference type="SAM" id="MobiDB-lite"/>
    </source>
</evidence>
<evidence type="ECO:0000313" key="2">
    <source>
        <dbReference type="EMBL" id="KAK0733032.1"/>
    </source>
</evidence>
<dbReference type="Proteomes" id="UP001172101">
    <property type="component" value="Unassembled WGS sequence"/>
</dbReference>
<dbReference type="RefSeq" id="XP_060301909.1">
    <property type="nucleotide sequence ID" value="XM_060444515.1"/>
</dbReference>
<protein>
    <submittedName>
        <fullName evidence="2">Uncharacterized protein</fullName>
    </submittedName>
</protein>
<dbReference type="AlphaFoldDB" id="A0AA40BF18"/>
<sequence length="163" mass="17460">MVAIARAIAPTGGILRVLRPAAVCGSGFPRLLSTSPRLRRPPTVIGKPVDDIDVAFDYPSEEQGSYAHKAKHTPGSPAPAARVDKESSWPDNSILYTAVVTLGAVGLYMSIRDMRGTPAHLAHADRISDPGTDARRTTGHVHHTHPAHKPNNDPKEKWIGRGG</sequence>
<feature type="region of interest" description="Disordered" evidence="1">
    <location>
        <begin position="65"/>
        <end position="85"/>
    </location>
</feature>
<feature type="compositionally biased region" description="Basic and acidic residues" evidence="1">
    <location>
        <begin position="150"/>
        <end position="163"/>
    </location>
</feature>
<evidence type="ECO:0000313" key="3">
    <source>
        <dbReference type="Proteomes" id="UP001172101"/>
    </source>
</evidence>
<organism evidence="2 3">
    <name type="scientific">Lasiosphaeria miniovina</name>
    <dbReference type="NCBI Taxonomy" id="1954250"/>
    <lineage>
        <taxon>Eukaryota</taxon>
        <taxon>Fungi</taxon>
        <taxon>Dikarya</taxon>
        <taxon>Ascomycota</taxon>
        <taxon>Pezizomycotina</taxon>
        <taxon>Sordariomycetes</taxon>
        <taxon>Sordariomycetidae</taxon>
        <taxon>Sordariales</taxon>
        <taxon>Lasiosphaeriaceae</taxon>
        <taxon>Lasiosphaeria</taxon>
    </lineage>
</organism>
<name>A0AA40BF18_9PEZI</name>
<dbReference type="GeneID" id="85327785"/>
<feature type="compositionally biased region" description="Basic and acidic residues" evidence="1">
    <location>
        <begin position="124"/>
        <end position="136"/>
    </location>
</feature>
<reference evidence="2" key="1">
    <citation type="submission" date="2023-06" db="EMBL/GenBank/DDBJ databases">
        <title>Genome-scale phylogeny and comparative genomics of the fungal order Sordariales.</title>
        <authorList>
            <consortium name="Lawrence Berkeley National Laboratory"/>
            <person name="Hensen N."/>
            <person name="Bonometti L."/>
            <person name="Westerberg I."/>
            <person name="Brannstrom I.O."/>
            <person name="Guillou S."/>
            <person name="Cros-Aarteil S."/>
            <person name="Calhoun S."/>
            <person name="Haridas S."/>
            <person name="Kuo A."/>
            <person name="Mondo S."/>
            <person name="Pangilinan J."/>
            <person name="Riley R."/>
            <person name="LaButti K."/>
            <person name="Andreopoulos B."/>
            <person name="Lipzen A."/>
            <person name="Chen C."/>
            <person name="Yanf M."/>
            <person name="Daum C."/>
            <person name="Ng V."/>
            <person name="Clum A."/>
            <person name="Steindorff A."/>
            <person name="Ohm R."/>
            <person name="Martin F."/>
            <person name="Silar P."/>
            <person name="Natvig D."/>
            <person name="Lalanne C."/>
            <person name="Gautier V."/>
            <person name="Ament-velasquez S.L."/>
            <person name="Kruys A."/>
            <person name="Hutchinson M.I."/>
            <person name="Powell A.J."/>
            <person name="Barry K."/>
            <person name="Miller A.N."/>
            <person name="Grigoriev I.V."/>
            <person name="Debuchy R."/>
            <person name="Gladieux P."/>
            <person name="Thoren M.H."/>
            <person name="Johannesson H."/>
        </authorList>
    </citation>
    <scope>NUCLEOTIDE SEQUENCE</scope>
    <source>
        <strain evidence="2">SMH2392-1A</strain>
    </source>
</reference>
<keyword evidence="3" id="KW-1185">Reference proteome</keyword>
<feature type="region of interest" description="Disordered" evidence="1">
    <location>
        <begin position="124"/>
        <end position="163"/>
    </location>
</feature>
<comment type="caution">
    <text evidence="2">The sequence shown here is derived from an EMBL/GenBank/DDBJ whole genome shotgun (WGS) entry which is preliminary data.</text>
</comment>
<proteinExistence type="predicted"/>